<dbReference type="EMBL" id="BLXT01005260">
    <property type="protein sequence ID" value="GFO21518.1"/>
    <property type="molecule type" value="Genomic_DNA"/>
</dbReference>
<evidence type="ECO:0000313" key="1">
    <source>
        <dbReference type="EMBL" id="GFO21518.1"/>
    </source>
</evidence>
<evidence type="ECO:0000313" key="2">
    <source>
        <dbReference type="Proteomes" id="UP000735302"/>
    </source>
</evidence>
<organism evidence="1 2">
    <name type="scientific">Plakobranchus ocellatus</name>
    <dbReference type="NCBI Taxonomy" id="259542"/>
    <lineage>
        <taxon>Eukaryota</taxon>
        <taxon>Metazoa</taxon>
        <taxon>Spiralia</taxon>
        <taxon>Lophotrochozoa</taxon>
        <taxon>Mollusca</taxon>
        <taxon>Gastropoda</taxon>
        <taxon>Heterobranchia</taxon>
        <taxon>Euthyneura</taxon>
        <taxon>Panpulmonata</taxon>
        <taxon>Sacoglossa</taxon>
        <taxon>Placobranchoidea</taxon>
        <taxon>Plakobranchidae</taxon>
        <taxon>Plakobranchus</taxon>
    </lineage>
</organism>
<comment type="caution">
    <text evidence="1">The sequence shown here is derived from an EMBL/GenBank/DDBJ whole genome shotgun (WGS) entry which is preliminary data.</text>
</comment>
<sequence length="77" mass="8711">MRALELPRADVTSLDLISNHTATFPFCLFPHTGRRTSSPSLTADQMTYGPHAKALSPLIRRRCEFSHQRQISPLCRC</sequence>
<gene>
    <name evidence="1" type="ORF">PoB_004802300</name>
</gene>
<proteinExistence type="predicted"/>
<protein>
    <submittedName>
        <fullName evidence="1">Uncharacterized protein</fullName>
    </submittedName>
</protein>
<dbReference type="Proteomes" id="UP000735302">
    <property type="component" value="Unassembled WGS sequence"/>
</dbReference>
<dbReference type="AlphaFoldDB" id="A0AAV4BPL5"/>
<keyword evidence="2" id="KW-1185">Reference proteome</keyword>
<name>A0AAV4BPL5_9GAST</name>
<accession>A0AAV4BPL5</accession>
<reference evidence="1 2" key="1">
    <citation type="journal article" date="2021" name="Elife">
        <title>Chloroplast acquisition without the gene transfer in kleptoplastic sea slugs, Plakobranchus ocellatus.</title>
        <authorList>
            <person name="Maeda T."/>
            <person name="Takahashi S."/>
            <person name="Yoshida T."/>
            <person name="Shimamura S."/>
            <person name="Takaki Y."/>
            <person name="Nagai Y."/>
            <person name="Toyoda A."/>
            <person name="Suzuki Y."/>
            <person name="Arimoto A."/>
            <person name="Ishii H."/>
            <person name="Satoh N."/>
            <person name="Nishiyama T."/>
            <person name="Hasebe M."/>
            <person name="Maruyama T."/>
            <person name="Minagawa J."/>
            <person name="Obokata J."/>
            <person name="Shigenobu S."/>
        </authorList>
    </citation>
    <scope>NUCLEOTIDE SEQUENCE [LARGE SCALE GENOMIC DNA]</scope>
</reference>